<keyword evidence="2" id="KW-1185">Reference proteome</keyword>
<organism evidence="1 2">
    <name type="scientific">Gryllus longicercus</name>
    <dbReference type="NCBI Taxonomy" id="2509291"/>
    <lineage>
        <taxon>Eukaryota</taxon>
        <taxon>Metazoa</taxon>
        <taxon>Ecdysozoa</taxon>
        <taxon>Arthropoda</taxon>
        <taxon>Hexapoda</taxon>
        <taxon>Insecta</taxon>
        <taxon>Pterygota</taxon>
        <taxon>Neoptera</taxon>
        <taxon>Polyneoptera</taxon>
        <taxon>Orthoptera</taxon>
        <taxon>Ensifera</taxon>
        <taxon>Gryllidea</taxon>
        <taxon>Grylloidea</taxon>
        <taxon>Gryllidae</taxon>
        <taxon>Gryllinae</taxon>
        <taxon>Gryllus</taxon>
    </lineage>
</organism>
<gene>
    <name evidence="1" type="ORF">R5R35_012422</name>
</gene>
<protein>
    <submittedName>
        <fullName evidence="1">Uncharacterized protein</fullName>
    </submittedName>
</protein>
<accession>A0AAN9VIW6</accession>
<evidence type="ECO:0000313" key="1">
    <source>
        <dbReference type="EMBL" id="KAK7864653.1"/>
    </source>
</evidence>
<sequence length="114" mass="13418">MFVYEERGQRFLIELTFKYSFHLFEVCKMNLHTVKDATQFLPPSEVRGLKSLGKDKFKKSIIVPWLEIDEQLVGDAISILQKYQMKILNIKLLQPAFERLDGEEVVSPLWIRLC</sequence>
<name>A0AAN9VIW6_9ORTH</name>
<dbReference type="EMBL" id="JAZDUA010000198">
    <property type="protein sequence ID" value="KAK7864653.1"/>
    <property type="molecule type" value="Genomic_DNA"/>
</dbReference>
<comment type="caution">
    <text evidence="1">The sequence shown here is derived from an EMBL/GenBank/DDBJ whole genome shotgun (WGS) entry which is preliminary data.</text>
</comment>
<proteinExistence type="predicted"/>
<evidence type="ECO:0000313" key="2">
    <source>
        <dbReference type="Proteomes" id="UP001378592"/>
    </source>
</evidence>
<dbReference type="AlphaFoldDB" id="A0AAN9VIW6"/>
<dbReference type="Proteomes" id="UP001378592">
    <property type="component" value="Unassembled WGS sequence"/>
</dbReference>
<reference evidence="1 2" key="1">
    <citation type="submission" date="2024-03" db="EMBL/GenBank/DDBJ databases">
        <title>The genome assembly and annotation of the cricket Gryllus longicercus Weissman &amp; Gray.</title>
        <authorList>
            <person name="Szrajer S."/>
            <person name="Gray D."/>
            <person name="Ylla G."/>
        </authorList>
    </citation>
    <scope>NUCLEOTIDE SEQUENCE [LARGE SCALE GENOMIC DNA]</scope>
    <source>
        <strain evidence="1">DAG 2021-001</strain>
        <tissue evidence="1">Whole body minus gut</tissue>
    </source>
</reference>